<feature type="transmembrane region" description="Helical" evidence="3">
    <location>
        <begin position="433"/>
        <end position="455"/>
    </location>
</feature>
<dbReference type="PROSITE" id="PS50850">
    <property type="entry name" value="MFS"/>
    <property type="match status" value="1"/>
</dbReference>
<gene>
    <name evidence="5" type="ORF">EB796_005390</name>
</gene>
<organism evidence="5 6">
    <name type="scientific">Bugula neritina</name>
    <name type="common">Brown bryozoan</name>
    <name type="synonym">Sertularia neritina</name>
    <dbReference type="NCBI Taxonomy" id="10212"/>
    <lineage>
        <taxon>Eukaryota</taxon>
        <taxon>Metazoa</taxon>
        <taxon>Spiralia</taxon>
        <taxon>Lophotrochozoa</taxon>
        <taxon>Bryozoa</taxon>
        <taxon>Gymnolaemata</taxon>
        <taxon>Cheilostomatida</taxon>
        <taxon>Flustrina</taxon>
        <taxon>Buguloidea</taxon>
        <taxon>Bugulidae</taxon>
        <taxon>Bugula</taxon>
    </lineage>
</organism>
<dbReference type="EMBL" id="VXIV02000750">
    <property type="protein sequence ID" value="KAF6036304.1"/>
    <property type="molecule type" value="Genomic_DNA"/>
</dbReference>
<feature type="transmembrane region" description="Helical" evidence="3">
    <location>
        <begin position="210"/>
        <end position="229"/>
    </location>
</feature>
<feature type="compositionally biased region" description="Polar residues" evidence="2">
    <location>
        <begin position="258"/>
        <end position="268"/>
    </location>
</feature>
<dbReference type="Pfam" id="PF07690">
    <property type="entry name" value="MFS_1"/>
    <property type="match status" value="1"/>
</dbReference>
<feature type="transmembrane region" description="Helical" evidence="3">
    <location>
        <begin position="117"/>
        <end position="136"/>
    </location>
</feature>
<keyword evidence="3" id="KW-1133">Transmembrane helix</keyword>
<feature type="transmembrane region" description="Helical" evidence="3">
    <location>
        <begin position="493"/>
        <end position="515"/>
    </location>
</feature>
<dbReference type="InterPro" id="IPR020846">
    <property type="entry name" value="MFS_dom"/>
</dbReference>
<evidence type="ECO:0000259" key="4">
    <source>
        <dbReference type="PROSITE" id="PS50850"/>
    </source>
</evidence>
<dbReference type="GO" id="GO:0016020">
    <property type="term" value="C:membrane"/>
    <property type="evidence" value="ECO:0007669"/>
    <property type="project" value="UniProtKB-SubCell"/>
</dbReference>
<feature type="domain" description="Major facilitator superfamily (MFS) profile" evidence="4">
    <location>
        <begin position="52"/>
        <end position="578"/>
    </location>
</feature>
<name>A0A7J7KEF1_BUGNE</name>
<evidence type="ECO:0000313" key="6">
    <source>
        <dbReference type="Proteomes" id="UP000593567"/>
    </source>
</evidence>
<dbReference type="Gene3D" id="1.20.1250.20">
    <property type="entry name" value="MFS general substrate transporter like domains"/>
    <property type="match status" value="1"/>
</dbReference>
<evidence type="ECO:0000256" key="1">
    <source>
        <dbReference type="ARBA" id="ARBA00004141"/>
    </source>
</evidence>
<comment type="subcellular location">
    <subcellularLocation>
        <location evidence="1">Membrane</location>
        <topology evidence="1">Multi-pass membrane protein</topology>
    </subcellularLocation>
</comment>
<dbReference type="SUPFAM" id="SSF103473">
    <property type="entry name" value="MFS general substrate transporter"/>
    <property type="match status" value="1"/>
</dbReference>
<dbReference type="InterPro" id="IPR050327">
    <property type="entry name" value="Proton-linked_MCT"/>
</dbReference>
<reference evidence="5" key="1">
    <citation type="submission" date="2020-06" db="EMBL/GenBank/DDBJ databases">
        <title>Draft genome of Bugula neritina, a colonial animal packing powerful symbionts and potential medicines.</title>
        <authorList>
            <person name="Rayko M."/>
        </authorList>
    </citation>
    <scope>NUCLEOTIDE SEQUENCE [LARGE SCALE GENOMIC DNA]</scope>
    <source>
        <strain evidence="5">Kwan_BN1</strain>
    </source>
</reference>
<dbReference type="PANTHER" id="PTHR11360">
    <property type="entry name" value="MONOCARBOXYLATE TRANSPORTER"/>
    <property type="match status" value="1"/>
</dbReference>
<dbReference type="PANTHER" id="PTHR11360:SF286">
    <property type="entry name" value="GH22266P"/>
    <property type="match status" value="1"/>
</dbReference>
<comment type="caution">
    <text evidence="5">The sequence shown here is derived from an EMBL/GenBank/DDBJ whole genome shotgun (WGS) entry which is preliminary data.</text>
</comment>
<proteinExistence type="predicted"/>
<feature type="transmembrane region" description="Helical" evidence="3">
    <location>
        <begin position="179"/>
        <end position="198"/>
    </location>
</feature>
<feature type="transmembrane region" description="Helical" evidence="3">
    <location>
        <begin position="81"/>
        <end position="105"/>
    </location>
</feature>
<dbReference type="GO" id="GO:0008028">
    <property type="term" value="F:monocarboxylic acid transmembrane transporter activity"/>
    <property type="evidence" value="ECO:0007669"/>
    <property type="project" value="TreeGrafter"/>
</dbReference>
<evidence type="ECO:0000313" key="5">
    <source>
        <dbReference type="EMBL" id="KAF6036304.1"/>
    </source>
</evidence>
<dbReference type="OrthoDB" id="6499973at2759"/>
<evidence type="ECO:0000256" key="2">
    <source>
        <dbReference type="SAM" id="MobiDB-lite"/>
    </source>
</evidence>
<feature type="region of interest" description="Disordered" evidence="2">
    <location>
        <begin position="253"/>
        <end position="286"/>
    </location>
</feature>
<protein>
    <submittedName>
        <fullName evidence="5">Mct1</fullName>
    </submittedName>
</protein>
<dbReference type="CDD" id="cd17352">
    <property type="entry name" value="MFS_MCT_SLC16"/>
    <property type="match status" value="1"/>
</dbReference>
<dbReference type="Proteomes" id="UP000593567">
    <property type="component" value="Unassembled WGS sequence"/>
</dbReference>
<feature type="transmembrane region" description="Helical" evidence="3">
    <location>
        <begin position="467"/>
        <end position="487"/>
    </location>
</feature>
<feature type="transmembrane region" description="Helical" evidence="3">
    <location>
        <begin position="522"/>
        <end position="542"/>
    </location>
</feature>
<keyword evidence="3" id="KW-0472">Membrane</keyword>
<accession>A0A7J7KEF1</accession>
<feature type="transmembrane region" description="Helical" evidence="3">
    <location>
        <begin position="397"/>
        <end position="421"/>
    </location>
</feature>
<dbReference type="AlphaFoldDB" id="A0A7J7KEF1"/>
<feature type="transmembrane region" description="Helical" evidence="3">
    <location>
        <begin position="142"/>
        <end position="167"/>
    </location>
</feature>
<keyword evidence="3" id="KW-0812">Transmembrane</keyword>
<feature type="transmembrane region" description="Helical" evidence="3">
    <location>
        <begin position="52"/>
        <end position="75"/>
    </location>
</feature>
<dbReference type="InterPro" id="IPR011701">
    <property type="entry name" value="MFS"/>
</dbReference>
<evidence type="ECO:0000256" key="3">
    <source>
        <dbReference type="SAM" id="Phobius"/>
    </source>
</evidence>
<dbReference type="InterPro" id="IPR036259">
    <property type="entry name" value="MFS_trans_sf"/>
</dbReference>
<keyword evidence="6" id="KW-1185">Reference proteome</keyword>
<feature type="transmembrane region" description="Helical" evidence="3">
    <location>
        <begin position="554"/>
        <end position="573"/>
    </location>
</feature>
<sequence length="587" mass="63520">MTNSMNNGGTESELVPLNQIDESEKTKAEEPTESTINADINEFIVTPPDGGWGWVIVLASFMNQFILDGICYAFGSFMLEYANYFGSSAATTSALMSTLVGCYMLSAPVGSALINKFGCRPVGISGSILAAISFVVCTFSNSILTMIVLFGVFGGIGFGLMYMPAVISVSLYFEKKRPLAVGLGMCGTGVGTFVFGPTGKFLLDNMDWKGAHYIIAGIILHGCVFAALIRPLQSKHDRKLKLEQRLENRDAEAKGSLTKINGHSNGTSEKSEKIKRATSSQPNIRTGALGSRLNVGSINVYHSTNRLSGQKSVTTLTVEEAQDLKRPMYKKDIFYSGSVLNLPEYKDTSNTQDYVTSIISLPAMHNKTTTNICSCLPRQITDTLSEMLDLSLLKMPAFNLIAFLSWLIMIAYLIPFAFTSVRAVQMGVESGKASFLISILGVSTMLGRLLSCVIAQIPNLRALLIHNIFLFLAGISCVVMPFCKTYIAMAVSAFGYGFFIGGHVALSPLVLVDLIGLDKLTTAYGITVLLRGVSTIIGPPIAGKIYDTFGSYDVAFFIAGGLIVFASFAFVLLELEWFKPKSHNSKT</sequence>